<protein>
    <submittedName>
        <fullName evidence="3">Uncharacterized protein</fullName>
    </submittedName>
</protein>
<sequence>MKANTRGHKMIKKRKQAHCISNLEMKKLLSQQQTDGSNMPNATPSTSPSKLFIDNVSPLAKKRATKRLIDKKEELSHGAISQVRRTLGINL</sequence>
<name>A0A815KBJ6_9BILA</name>
<evidence type="ECO:0000313" key="4">
    <source>
        <dbReference type="EMBL" id="CAF4050219.1"/>
    </source>
</evidence>
<dbReference type="EMBL" id="CAJOBC010082531">
    <property type="protein sequence ID" value="CAF4287788.1"/>
    <property type="molecule type" value="Genomic_DNA"/>
</dbReference>
<proteinExistence type="predicted"/>
<dbReference type="Proteomes" id="UP000663829">
    <property type="component" value="Unassembled WGS sequence"/>
</dbReference>
<dbReference type="AlphaFoldDB" id="A0A815KBJ6"/>
<dbReference type="Proteomes" id="UP000682733">
    <property type="component" value="Unassembled WGS sequence"/>
</dbReference>
<dbReference type="EMBL" id="CAJOBA010037855">
    <property type="protein sequence ID" value="CAF4050219.1"/>
    <property type="molecule type" value="Genomic_DNA"/>
</dbReference>
<dbReference type="EMBL" id="CAJNOK010016306">
    <property type="protein sequence ID" value="CAF1242720.1"/>
    <property type="molecule type" value="Genomic_DNA"/>
</dbReference>
<dbReference type="Proteomes" id="UP000681722">
    <property type="component" value="Unassembled WGS sequence"/>
</dbReference>
<keyword evidence="6" id="KW-1185">Reference proteome</keyword>
<comment type="caution">
    <text evidence="3">The sequence shown here is derived from an EMBL/GenBank/DDBJ whole genome shotgun (WGS) entry which is preliminary data.</text>
</comment>
<dbReference type="Proteomes" id="UP000677228">
    <property type="component" value="Unassembled WGS sequence"/>
</dbReference>
<gene>
    <name evidence="3" type="ORF">GPM918_LOCUS32911</name>
    <name evidence="2" type="ORF">OVA965_LOCUS25901</name>
    <name evidence="5" type="ORF">SRO942_LOCUS33583</name>
    <name evidence="4" type="ORF">TMI583_LOCUS26634</name>
</gene>
<evidence type="ECO:0000313" key="2">
    <source>
        <dbReference type="EMBL" id="CAF1242720.1"/>
    </source>
</evidence>
<feature type="region of interest" description="Disordered" evidence="1">
    <location>
        <begin position="28"/>
        <end position="52"/>
    </location>
</feature>
<evidence type="ECO:0000313" key="3">
    <source>
        <dbReference type="EMBL" id="CAF1393482.1"/>
    </source>
</evidence>
<feature type="compositionally biased region" description="Polar residues" evidence="1">
    <location>
        <begin position="29"/>
        <end position="49"/>
    </location>
</feature>
<evidence type="ECO:0000313" key="6">
    <source>
        <dbReference type="Proteomes" id="UP000663829"/>
    </source>
</evidence>
<accession>A0A815KBJ6</accession>
<evidence type="ECO:0000313" key="5">
    <source>
        <dbReference type="EMBL" id="CAF4287788.1"/>
    </source>
</evidence>
<reference evidence="3" key="1">
    <citation type="submission" date="2021-02" db="EMBL/GenBank/DDBJ databases">
        <authorList>
            <person name="Nowell W R."/>
        </authorList>
    </citation>
    <scope>NUCLEOTIDE SEQUENCE</scope>
</reference>
<dbReference type="EMBL" id="CAJNOQ010017122">
    <property type="protein sequence ID" value="CAF1393482.1"/>
    <property type="molecule type" value="Genomic_DNA"/>
</dbReference>
<organism evidence="3 6">
    <name type="scientific">Didymodactylos carnosus</name>
    <dbReference type="NCBI Taxonomy" id="1234261"/>
    <lineage>
        <taxon>Eukaryota</taxon>
        <taxon>Metazoa</taxon>
        <taxon>Spiralia</taxon>
        <taxon>Gnathifera</taxon>
        <taxon>Rotifera</taxon>
        <taxon>Eurotatoria</taxon>
        <taxon>Bdelloidea</taxon>
        <taxon>Philodinida</taxon>
        <taxon>Philodinidae</taxon>
        <taxon>Didymodactylos</taxon>
    </lineage>
</organism>
<evidence type="ECO:0000256" key="1">
    <source>
        <dbReference type="SAM" id="MobiDB-lite"/>
    </source>
</evidence>